<sequence length="111" mass="12941">MFNVVKNVNQTSVVTVAVNILKTQSGGCYQQELCPQSSLFQLQFPLCFAVVKNEETNMQSTARSWIQLSFKRKLIQQNNSIIMNQYNLNRYRTQKMYMKYTLTVNIMPSDE</sequence>
<evidence type="ECO:0000313" key="1">
    <source>
        <dbReference type="EMBL" id="CAL6011323.1"/>
    </source>
</evidence>
<name>A0ABP1I8F9_9EUKA</name>
<gene>
    <name evidence="1" type="ORF">HINF_LOCUS22701</name>
</gene>
<dbReference type="Proteomes" id="UP001642409">
    <property type="component" value="Unassembled WGS sequence"/>
</dbReference>
<keyword evidence="2" id="KW-1185">Reference proteome</keyword>
<protein>
    <submittedName>
        <fullName evidence="1">Hypothetical_protein</fullName>
    </submittedName>
</protein>
<dbReference type="EMBL" id="CAXDID020000064">
    <property type="protein sequence ID" value="CAL6011323.1"/>
    <property type="molecule type" value="Genomic_DNA"/>
</dbReference>
<comment type="caution">
    <text evidence="1">The sequence shown here is derived from an EMBL/GenBank/DDBJ whole genome shotgun (WGS) entry which is preliminary data.</text>
</comment>
<organism evidence="1 2">
    <name type="scientific">Hexamita inflata</name>
    <dbReference type="NCBI Taxonomy" id="28002"/>
    <lineage>
        <taxon>Eukaryota</taxon>
        <taxon>Metamonada</taxon>
        <taxon>Diplomonadida</taxon>
        <taxon>Hexamitidae</taxon>
        <taxon>Hexamitinae</taxon>
        <taxon>Hexamita</taxon>
    </lineage>
</organism>
<accession>A0ABP1I8F9</accession>
<proteinExistence type="predicted"/>
<reference evidence="1 2" key="1">
    <citation type="submission" date="2024-07" db="EMBL/GenBank/DDBJ databases">
        <authorList>
            <person name="Akdeniz Z."/>
        </authorList>
    </citation>
    <scope>NUCLEOTIDE SEQUENCE [LARGE SCALE GENOMIC DNA]</scope>
</reference>
<evidence type="ECO:0000313" key="2">
    <source>
        <dbReference type="Proteomes" id="UP001642409"/>
    </source>
</evidence>